<accession>A0A4Z2HPE2</accession>
<dbReference type="EMBL" id="SRLO01000199">
    <property type="protein sequence ID" value="TNN67719.1"/>
    <property type="molecule type" value="Genomic_DNA"/>
</dbReference>
<gene>
    <name evidence="2" type="ORF">EYF80_022035</name>
</gene>
<organism evidence="2 3">
    <name type="scientific">Liparis tanakae</name>
    <name type="common">Tanaka's snailfish</name>
    <dbReference type="NCBI Taxonomy" id="230148"/>
    <lineage>
        <taxon>Eukaryota</taxon>
        <taxon>Metazoa</taxon>
        <taxon>Chordata</taxon>
        <taxon>Craniata</taxon>
        <taxon>Vertebrata</taxon>
        <taxon>Euteleostomi</taxon>
        <taxon>Actinopterygii</taxon>
        <taxon>Neopterygii</taxon>
        <taxon>Teleostei</taxon>
        <taxon>Neoteleostei</taxon>
        <taxon>Acanthomorphata</taxon>
        <taxon>Eupercaria</taxon>
        <taxon>Perciformes</taxon>
        <taxon>Cottioidei</taxon>
        <taxon>Cottales</taxon>
        <taxon>Liparidae</taxon>
        <taxon>Liparis</taxon>
    </lineage>
</organism>
<comment type="caution">
    <text evidence="2">The sequence shown here is derived from an EMBL/GenBank/DDBJ whole genome shotgun (WGS) entry which is preliminary data.</text>
</comment>
<dbReference type="AlphaFoldDB" id="A0A4Z2HPE2"/>
<protein>
    <submittedName>
        <fullName evidence="2">Uncharacterized protein</fullName>
    </submittedName>
</protein>
<dbReference type="Proteomes" id="UP000314294">
    <property type="component" value="Unassembled WGS sequence"/>
</dbReference>
<feature type="region of interest" description="Disordered" evidence="1">
    <location>
        <begin position="21"/>
        <end position="42"/>
    </location>
</feature>
<sequence>MREDTPPPPQLPLQPTVLQIRRLPGGPEGSLELHEPLGEDAPAAVQLPLEPAGLGPPGDDDQVALAEVQLLVELRVEAHEGPGLAQGVRRELRGLGLSRALRQLPGATRQGQLRHAGRGEEAADAPGVAAALPVLSEVRGPAGLSDHHIAYGGGEQRGHTQRSDTVMRIMGRVARLGRAEIIGADKESLSRLGAGDGDLFHEGAGKLPCRQDRERRTRWDDYREHHEKHLLNDNKSLGCIVKAEIKTAKVPHEVSSSHSEC</sequence>
<evidence type="ECO:0000313" key="3">
    <source>
        <dbReference type="Proteomes" id="UP000314294"/>
    </source>
</evidence>
<name>A0A4Z2HPE2_9TELE</name>
<proteinExistence type="predicted"/>
<keyword evidence="3" id="KW-1185">Reference proteome</keyword>
<reference evidence="2 3" key="1">
    <citation type="submission" date="2019-03" db="EMBL/GenBank/DDBJ databases">
        <title>First draft genome of Liparis tanakae, snailfish: a comprehensive survey of snailfish specific genes.</title>
        <authorList>
            <person name="Kim W."/>
            <person name="Song I."/>
            <person name="Jeong J.-H."/>
            <person name="Kim D."/>
            <person name="Kim S."/>
            <person name="Ryu S."/>
            <person name="Song J.Y."/>
            <person name="Lee S.K."/>
        </authorList>
    </citation>
    <scope>NUCLEOTIDE SEQUENCE [LARGE SCALE GENOMIC DNA]</scope>
    <source>
        <tissue evidence="2">Muscle</tissue>
    </source>
</reference>
<evidence type="ECO:0000256" key="1">
    <source>
        <dbReference type="SAM" id="MobiDB-lite"/>
    </source>
</evidence>
<evidence type="ECO:0000313" key="2">
    <source>
        <dbReference type="EMBL" id="TNN67719.1"/>
    </source>
</evidence>